<comment type="pathway">
    <text evidence="9 10">Cell wall biogenesis; peptidoglycan biosynthesis.</text>
</comment>
<evidence type="ECO:0000256" key="1">
    <source>
        <dbReference type="ARBA" id="ARBA00005898"/>
    </source>
</evidence>
<dbReference type="PROSITE" id="PS01011">
    <property type="entry name" value="FOLYLPOLYGLU_SYNT_1"/>
    <property type="match status" value="1"/>
</dbReference>
<feature type="binding site" evidence="9">
    <location>
        <position position="174"/>
    </location>
    <ligand>
        <name>UDP-N-acetyl-alpha-D-muramoyl-L-alanyl-D-glutamate</name>
        <dbReference type="ChEBI" id="CHEBI:83900"/>
    </ligand>
</feature>
<evidence type="ECO:0000256" key="9">
    <source>
        <dbReference type="HAMAP-Rule" id="MF_00208"/>
    </source>
</evidence>
<feature type="short sequence motif" description="Meso-diaminopimelate recognition motif" evidence="9">
    <location>
        <begin position="402"/>
        <end position="405"/>
    </location>
</feature>
<dbReference type="NCBIfam" id="NF001126">
    <property type="entry name" value="PRK00139.1-4"/>
    <property type="match status" value="1"/>
</dbReference>
<comment type="cofactor">
    <cofactor evidence="9">
        <name>Mg(2+)</name>
        <dbReference type="ChEBI" id="CHEBI:18420"/>
    </cofactor>
</comment>
<dbReference type="NCBIfam" id="TIGR01085">
    <property type="entry name" value="murE"/>
    <property type="match status" value="1"/>
</dbReference>
<dbReference type="SUPFAM" id="SSF63418">
    <property type="entry name" value="MurE/MurF N-terminal domain"/>
    <property type="match status" value="1"/>
</dbReference>
<feature type="domain" description="Mur ligase C-terminal" evidence="11">
    <location>
        <begin position="329"/>
        <end position="455"/>
    </location>
</feature>
<dbReference type="InterPro" id="IPR036565">
    <property type="entry name" value="Mur-like_cat_sf"/>
</dbReference>
<evidence type="ECO:0000256" key="2">
    <source>
        <dbReference type="ARBA" id="ARBA00022490"/>
    </source>
</evidence>
<dbReference type="SUPFAM" id="SSF53623">
    <property type="entry name" value="MurD-like peptide ligases, catalytic domain"/>
    <property type="match status" value="1"/>
</dbReference>
<name>A0A238YVQ8_9BACT</name>
<dbReference type="InterPro" id="IPR036615">
    <property type="entry name" value="Mur_ligase_C_dom_sf"/>
</dbReference>
<dbReference type="GO" id="GO:0004326">
    <property type="term" value="F:tetrahydrofolylpolyglutamate synthase activity"/>
    <property type="evidence" value="ECO:0007669"/>
    <property type="project" value="InterPro"/>
</dbReference>
<feature type="binding site" evidence="9">
    <location>
        <position position="457"/>
    </location>
    <ligand>
        <name>meso-2,6-diaminopimelate</name>
        <dbReference type="ChEBI" id="CHEBI:57791"/>
    </ligand>
</feature>
<dbReference type="AlphaFoldDB" id="A0A238YVQ8"/>
<keyword evidence="5 9" id="KW-0067">ATP-binding</keyword>
<keyword evidence="14" id="KW-1185">Reference proteome</keyword>
<evidence type="ECO:0000256" key="7">
    <source>
        <dbReference type="ARBA" id="ARBA00022984"/>
    </source>
</evidence>
<dbReference type="GO" id="GO:0008765">
    <property type="term" value="F:UDP-N-acetylmuramoylalanyl-D-glutamate-2,6-diaminopimelate ligase activity"/>
    <property type="evidence" value="ECO:0007669"/>
    <property type="project" value="UniProtKB-UniRule"/>
</dbReference>
<comment type="similarity">
    <text evidence="1 9">Belongs to the MurCDEF family. MurE subfamily.</text>
</comment>
<dbReference type="PANTHER" id="PTHR23135">
    <property type="entry name" value="MUR LIGASE FAMILY MEMBER"/>
    <property type="match status" value="1"/>
</dbReference>
<evidence type="ECO:0000256" key="10">
    <source>
        <dbReference type="RuleBase" id="RU004135"/>
    </source>
</evidence>
<dbReference type="EC" id="6.3.2.13" evidence="9"/>
<evidence type="ECO:0000259" key="11">
    <source>
        <dbReference type="Pfam" id="PF02875"/>
    </source>
</evidence>
<keyword evidence="8 9" id="KW-0961">Cell wall biogenesis/degradation</keyword>
<feature type="modified residue" description="N6-carboxylysine" evidence="9">
    <location>
        <position position="214"/>
    </location>
</feature>
<feature type="binding site" evidence="9">
    <location>
        <position position="180"/>
    </location>
    <ligand>
        <name>UDP-N-acetyl-alpha-D-muramoyl-L-alanyl-D-glutamate</name>
        <dbReference type="ChEBI" id="CHEBI:83900"/>
    </ligand>
</feature>
<evidence type="ECO:0000313" key="14">
    <source>
        <dbReference type="Proteomes" id="UP000198324"/>
    </source>
</evidence>
<comment type="subcellular location">
    <subcellularLocation>
        <location evidence="9 10">Cytoplasm</location>
    </subcellularLocation>
</comment>
<keyword evidence="9 10" id="KW-0132">Cell division</keyword>
<dbReference type="InterPro" id="IPR005761">
    <property type="entry name" value="UDP-N-AcMur-Glu-dNH2Pim_ligase"/>
</dbReference>
<dbReference type="HAMAP" id="MF_00208">
    <property type="entry name" value="MurE"/>
    <property type="match status" value="1"/>
</dbReference>
<dbReference type="GO" id="GO:0071555">
    <property type="term" value="P:cell wall organization"/>
    <property type="evidence" value="ECO:0007669"/>
    <property type="project" value="UniProtKB-KW"/>
</dbReference>
<dbReference type="InterPro" id="IPR013221">
    <property type="entry name" value="Mur_ligase_cen"/>
</dbReference>
<keyword evidence="7 9" id="KW-0573">Peptidoglycan synthesis</keyword>
<comment type="function">
    <text evidence="9">Catalyzes the addition of meso-diaminopimelic acid to the nucleotide precursor UDP-N-acetylmuramoyl-L-alanyl-D-glutamate (UMAG) in the biosynthesis of bacterial cell-wall peptidoglycan.</text>
</comment>
<evidence type="ECO:0000313" key="13">
    <source>
        <dbReference type="EMBL" id="SNR75217.1"/>
    </source>
</evidence>
<dbReference type="InterPro" id="IPR035911">
    <property type="entry name" value="MurE/MurF_N"/>
</dbReference>
<comment type="catalytic activity">
    <reaction evidence="9">
        <text>UDP-N-acetyl-alpha-D-muramoyl-L-alanyl-D-glutamate + meso-2,6-diaminopimelate + ATP = UDP-N-acetyl-alpha-D-muramoyl-L-alanyl-gamma-D-glutamyl-meso-2,6-diaminopimelate + ADP + phosphate + H(+)</text>
        <dbReference type="Rhea" id="RHEA:23676"/>
        <dbReference type="ChEBI" id="CHEBI:15378"/>
        <dbReference type="ChEBI" id="CHEBI:30616"/>
        <dbReference type="ChEBI" id="CHEBI:43474"/>
        <dbReference type="ChEBI" id="CHEBI:57791"/>
        <dbReference type="ChEBI" id="CHEBI:83900"/>
        <dbReference type="ChEBI" id="CHEBI:83905"/>
        <dbReference type="ChEBI" id="CHEBI:456216"/>
        <dbReference type="EC" id="6.3.2.13"/>
    </reaction>
</comment>
<dbReference type="InterPro" id="IPR004101">
    <property type="entry name" value="Mur_ligase_C"/>
</dbReference>
<keyword evidence="2 9" id="KW-0963">Cytoplasm</keyword>
<dbReference type="Gene3D" id="3.40.1390.10">
    <property type="entry name" value="MurE/MurF, N-terminal domain"/>
    <property type="match status" value="1"/>
</dbReference>
<comment type="caution">
    <text evidence="9">Lacks conserved residue(s) required for the propagation of feature annotation.</text>
</comment>
<feature type="binding site" evidence="9">
    <location>
        <begin position="147"/>
        <end position="148"/>
    </location>
    <ligand>
        <name>UDP-N-acetyl-alpha-D-muramoyl-L-alanyl-D-glutamate</name>
        <dbReference type="ChEBI" id="CHEBI:83900"/>
    </ligand>
</feature>
<keyword evidence="6 9" id="KW-0133">Cell shape</keyword>
<evidence type="ECO:0000256" key="5">
    <source>
        <dbReference type="ARBA" id="ARBA00022840"/>
    </source>
</evidence>
<dbReference type="Proteomes" id="UP000198324">
    <property type="component" value="Unassembled WGS sequence"/>
</dbReference>
<feature type="binding site" evidence="9">
    <location>
        <position position="182"/>
    </location>
    <ligand>
        <name>UDP-N-acetyl-alpha-D-muramoyl-L-alanyl-D-glutamate</name>
        <dbReference type="ChEBI" id="CHEBI:83900"/>
    </ligand>
</feature>
<dbReference type="GO" id="GO:0005524">
    <property type="term" value="F:ATP binding"/>
    <property type="evidence" value="ECO:0007669"/>
    <property type="project" value="UniProtKB-UniRule"/>
</dbReference>
<dbReference type="GO" id="GO:0008360">
    <property type="term" value="P:regulation of cell shape"/>
    <property type="evidence" value="ECO:0007669"/>
    <property type="project" value="UniProtKB-KW"/>
</dbReference>
<evidence type="ECO:0000256" key="8">
    <source>
        <dbReference type="ARBA" id="ARBA00023316"/>
    </source>
</evidence>
<reference evidence="13 14" key="1">
    <citation type="submission" date="2017-06" db="EMBL/GenBank/DDBJ databases">
        <authorList>
            <person name="Kim H.J."/>
            <person name="Triplett B.A."/>
        </authorList>
    </citation>
    <scope>NUCLEOTIDE SEQUENCE [LARGE SCALE GENOMIC DNA]</scope>
    <source>
        <strain evidence="13 14">DSM 13116</strain>
    </source>
</reference>
<keyword evidence="3 9" id="KW-0436">Ligase</keyword>
<evidence type="ECO:0000256" key="6">
    <source>
        <dbReference type="ARBA" id="ARBA00022960"/>
    </source>
</evidence>
<dbReference type="PANTHER" id="PTHR23135:SF4">
    <property type="entry name" value="UDP-N-ACETYLMURAMOYL-L-ALANYL-D-GLUTAMATE--2,6-DIAMINOPIMELATE LIGASE MURE HOMOLOG, CHLOROPLASTIC"/>
    <property type="match status" value="1"/>
</dbReference>
<evidence type="ECO:0000256" key="4">
    <source>
        <dbReference type="ARBA" id="ARBA00022741"/>
    </source>
</evidence>
<dbReference type="UniPathway" id="UPA00219"/>
<dbReference type="Gene3D" id="3.90.190.20">
    <property type="entry name" value="Mur ligase, C-terminal domain"/>
    <property type="match status" value="1"/>
</dbReference>
<evidence type="ECO:0000256" key="3">
    <source>
        <dbReference type="ARBA" id="ARBA00022598"/>
    </source>
</evidence>
<feature type="binding site" evidence="9">
    <location>
        <begin position="402"/>
        <end position="405"/>
    </location>
    <ligand>
        <name>meso-2,6-diaminopimelate</name>
        <dbReference type="ChEBI" id="CHEBI:57791"/>
    </ligand>
</feature>
<feature type="binding site" evidence="9">
    <location>
        <begin position="105"/>
        <end position="111"/>
    </location>
    <ligand>
        <name>ATP</name>
        <dbReference type="ChEBI" id="CHEBI:30616"/>
    </ligand>
</feature>
<evidence type="ECO:0000259" key="12">
    <source>
        <dbReference type="Pfam" id="PF08245"/>
    </source>
</evidence>
<protein>
    <recommendedName>
        <fullName evidence="9">UDP-N-acetylmuramoyl-L-alanyl-D-glutamate--2,6-diaminopimelate ligase</fullName>
        <ecNumber evidence="9">6.3.2.13</ecNumber>
    </recommendedName>
    <alternativeName>
        <fullName evidence="9">Meso-A2pm-adding enzyme</fullName>
    </alternativeName>
    <alternativeName>
        <fullName evidence="9">Meso-diaminopimelate-adding enzyme</fullName>
    </alternativeName>
    <alternativeName>
        <fullName evidence="9">UDP-MurNAc-L-Ala-D-Glu:meso-diaminopimelate ligase</fullName>
    </alternativeName>
    <alternativeName>
        <fullName evidence="9">UDP-MurNAc-tripeptide synthetase</fullName>
    </alternativeName>
    <alternativeName>
        <fullName evidence="9">UDP-N-acetylmuramyl-tripeptide synthetase</fullName>
    </alternativeName>
</protein>
<dbReference type="InterPro" id="IPR018109">
    <property type="entry name" value="Folylpolyglutamate_synth_CS"/>
</dbReference>
<feature type="binding site" evidence="9">
    <location>
        <position position="378"/>
    </location>
    <ligand>
        <name>meso-2,6-diaminopimelate</name>
        <dbReference type="ChEBI" id="CHEBI:57791"/>
    </ligand>
</feature>
<dbReference type="Pfam" id="PF08245">
    <property type="entry name" value="Mur_ligase_M"/>
    <property type="match status" value="1"/>
</dbReference>
<dbReference type="Gene3D" id="3.40.1190.10">
    <property type="entry name" value="Mur-like, catalytic domain"/>
    <property type="match status" value="1"/>
</dbReference>
<dbReference type="SUPFAM" id="SSF53244">
    <property type="entry name" value="MurD-like peptide ligases, peptide-binding domain"/>
    <property type="match status" value="1"/>
</dbReference>
<proteinExistence type="inferred from homology"/>
<feature type="binding site" evidence="9">
    <location>
        <position position="453"/>
    </location>
    <ligand>
        <name>meso-2,6-diaminopimelate</name>
        <dbReference type="ChEBI" id="CHEBI:57791"/>
    </ligand>
</feature>
<dbReference type="GO" id="GO:0005737">
    <property type="term" value="C:cytoplasm"/>
    <property type="evidence" value="ECO:0007669"/>
    <property type="project" value="UniProtKB-SubCell"/>
</dbReference>
<dbReference type="GO" id="GO:0000287">
    <property type="term" value="F:magnesium ion binding"/>
    <property type="evidence" value="ECO:0007669"/>
    <property type="project" value="UniProtKB-UniRule"/>
</dbReference>
<keyword evidence="9 10" id="KW-0131">Cell cycle</keyword>
<organism evidence="13 14">
    <name type="scientific">Humidesulfovibrio mexicanus</name>
    <dbReference type="NCBI Taxonomy" id="147047"/>
    <lineage>
        <taxon>Bacteria</taxon>
        <taxon>Pseudomonadati</taxon>
        <taxon>Thermodesulfobacteriota</taxon>
        <taxon>Desulfovibrionia</taxon>
        <taxon>Desulfovibrionales</taxon>
        <taxon>Desulfovibrionaceae</taxon>
        <taxon>Humidesulfovibrio</taxon>
    </lineage>
</organism>
<comment type="PTM">
    <text evidence="9">Carboxylation is probably crucial for Mg(2+) binding and, consequently, for the gamma-phosphate positioning of ATP.</text>
</comment>
<keyword evidence="9" id="KW-0460">Magnesium</keyword>
<keyword evidence="4 9" id="KW-0547">Nucleotide-binding</keyword>
<dbReference type="GO" id="GO:0009252">
    <property type="term" value="P:peptidoglycan biosynthetic process"/>
    <property type="evidence" value="ECO:0007669"/>
    <property type="project" value="UniProtKB-UniRule"/>
</dbReference>
<gene>
    <name evidence="9" type="primary">murE</name>
    <name evidence="13" type="ORF">SAMN04488503_1034</name>
</gene>
<accession>A0A238YVQ8</accession>
<dbReference type="Pfam" id="PF02875">
    <property type="entry name" value="Mur_ligase_C"/>
    <property type="match status" value="1"/>
</dbReference>
<sequence length="484" mass="52144">MNGPRFNELLALVGRGLMVRTDSRKVLPGEVFVLMPSAVDKAAAYLADAIARGASWIVVDQETAVPGDLQVSLVRVEDPAETLGELADAYFNTREQAMQVVGITGTNGKTTVSYLLEGLLSACGRSVGVLGTVAYRWPGHSVDASLTTPGCWRLHELFAQMSASGVDTVIMEASSHALHQKRVAGLEFDAAALTNLTQDHLDYHHDFETYYQAKRLLFGAYPRPDKHKAANADDPYGARLLKEFPDALGFTLDDAQSGDGPMLRGSLVECTATGLHLRMEWEGKCWSLKSGLVGRHNASNLLAAQAVALGLGLGPADMQPLAPFTGVPGRLERVSNSHGLDIFVDYAHTPDALVNVQRALRNAGFKRLITVFGCGGDRDRTKRPLMGRAVAELADVCVLTSDNPRHEDPLAIMADVRPGLEKARSVIEDADRYQALLKAVALLEPGDALLVAGKGHEAYQQVGDVKHPFSDVEAVKRAVHEVKG</sequence>
<dbReference type="GO" id="GO:0051301">
    <property type="term" value="P:cell division"/>
    <property type="evidence" value="ECO:0007669"/>
    <property type="project" value="UniProtKB-KW"/>
</dbReference>
<feature type="binding site" evidence="9">
    <location>
        <position position="23"/>
    </location>
    <ligand>
        <name>UDP-N-acetyl-alpha-D-muramoyl-L-alanyl-D-glutamate</name>
        <dbReference type="ChEBI" id="CHEBI:83900"/>
    </ligand>
</feature>
<feature type="domain" description="Mur ligase central" evidence="12">
    <location>
        <begin position="103"/>
        <end position="308"/>
    </location>
</feature>
<dbReference type="EMBL" id="FZOC01000002">
    <property type="protein sequence ID" value="SNR75217.1"/>
    <property type="molecule type" value="Genomic_DNA"/>
</dbReference>